<feature type="domain" description="DUF1648" evidence="2">
    <location>
        <begin position="10"/>
        <end position="57"/>
    </location>
</feature>
<sequence>MKKGQALIFLVFFVSIALGVFSYPFLPDRVVSHWNASDVPDDTMSKTALVMLFPVIFLVLIGVYFLILKIDPLRENIALFREYFDAFWSLVSLFLFYTYLLVVVWNLGYEFPIGLFMIPAISILFYAIGILLSKSKRNWFIGIRTPWTLSNDFVWEKTHVLGGNLFRAAAVISLLGVFFKDGKASFVILISLIVAIVITTAVYSYLVYRRMVGNKVI</sequence>
<dbReference type="Pfam" id="PF07853">
    <property type="entry name" value="DUF1648"/>
    <property type="match status" value="1"/>
</dbReference>
<evidence type="ECO:0000313" key="3">
    <source>
        <dbReference type="EMBL" id="PIR89510.1"/>
    </source>
</evidence>
<protein>
    <recommendedName>
        <fullName evidence="2">DUF1648 domain-containing protein</fullName>
    </recommendedName>
</protein>
<feature type="transmembrane region" description="Helical" evidence="1">
    <location>
        <begin position="160"/>
        <end position="179"/>
    </location>
</feature>
<dbReference type="EMBL" id="PFAZ01000001">
    <property type="protein sequence ID" value="PIR89510.1"/>
    <property type="molecule type" value="Genomic_DNA"/>
</dbReference>
<dbReference type="PANTHER" id="PTHR37810">
    <property type="entry name" value="IMMUNITY PROTEIN SDPI"/>
    <property type="match status" value="1"/>
</dbReference>
<dbReference type="Pfam" id="PF13630">
    <property type="entry name" value="SdpI"/>
    <property type="match status" value="1"/>
</dbReference>
<keyword evidence="1" id="KW-0812">Transmembrane</keyword>
<reference evidence="4" key="1">
    <citation type="submission" date="2017-09" db="EMBL/GenBank/DDBJ databases">
        <title>Depth-based differentiation of microbial function through sediment-hosted aquifers and enrichment of novel symbionts in the deep terrestrial subsurface.</title>
        <authorList>
            <person name="Probst A.J."/>
            <person name="Ladd B."/>
            <person name="Jarett J.K."/>
            <person name="Geller-Mcgrath D.E."/>
            <person name="Sieber C.M.K."/>
            <person name="Emerson J.B."/>
            <person name="Anantharaman K."/>
            <person name="Thomas B.C."/>
            <person name="Malmstrom R."/>
            <person name="Stieglmeier M."/>
            <person name="Klingl A."/>
            <person name="Woyke T."/>
            <person name="Ryan C.M."/>
            <person name="Banfield J.F."/>
        </authorList>
    </citation>
    <scope>NUCLEOTIDE SEQUENCE [LARGE SCALE GENOMIC DNA]</scope>
</reference>
<organism evidence="3 4">
    <name type="scientific">Candidatus Harrisonbacteria bacterium CG10_big_fil_rev_8_21_14_0_10_40_38</name>
    <dbReference type="NCBI Taxonomy" id="1974583"/>
    <lineage>
        <taxon>Bacteria</taxon>
        <taxon>Candidatus Harrisoniibacteriota</taxon>
    </lineage>
</organism>
<dbReference type="PANTHER" id="PTHR37810:SF5">
    <property type="entry name" value="IMMUNITY PROTEIN SDPI"/>
    <property type="match status" value="1"/>
</dbReference>
<accession>A0A2H0USV8</accession>
<feature type="transmembrane region" description="Helical" evidence="1">
    <location>
        <begin position="46"/>
        <end position="67"/>
    </location>
</feature>
<dbReference type="InterPro" id="IPR026272">
    <property type="entry name" value="SdpI"/>
</dbReference>
<evidence type="ECO:0000256" key="1">
    <source>
        <dbReference type="SAM" id="Phobius"/>
    </source>
</evidence>
<proteinExistence type="predicted"/>
<feature type="transmembrane region" description="Helical" evidence="1">
    <location>
        <begin position="185"/>
        <end position="208"/>
    </location>
</feature>
<dbReference type="InterPro" id="IPR012867">
    <property type="entry name" value="DUF1648"/>
</dbReference>
<comment type="caution">
    <text evidence="3">The sequence shown here is derived from an EMBL/GenBank/DDBJ whole genome shotgun (WGS) entry which is preliminary data.</text>
</comment>
<gene>
    <name evidence="3" type="ORF">COU07_01250</name>
</gene>
<feature type="transmembrane region" description="Helical" evidence="1">
    <location>
        <begin position="113"/>
        <end position="132"/>
    </location>
</feature>
<keyword evidence="1" id="KW-1133">Transmembrane helix</keyword>
<keyword evidence="1" id="KW-0472">Membrane</keyword>
<name>A0A2H0USV8_9BACT</name>
<evidence type="ECO:0000313" key="4">
    <source>
        <dbReference type="Proteomes" id="UP000231157"/>
    </source>
</evidence>
<evidence type="ECO:0000259" key="2">
    <source>
        <dbReference type="Pfam" id="PF07853"/>
    </source>
</evidence>
<dbReference type="InterPro" id="IPR025962">
    <property type="entry name" value="SdpI/YhfL"/>
</dbReference>
<feature type="transmembrane region" description="Helical" evidence="1">
    <location>
        <begin position="7"/>
        <end position="26"/>
    </location>
</feature>
<dbReference type="GO" id="GO:0009636">
    <property type="term" value="P:response to toxic substance"/>
    <property type="evidence" value="ECO:0007669"/>
    <property type="project" value="TreeGrafter"/>
</dbReference>
<dbReference type="AlphaFoldDB" id="A0A2H0USV8"/>
<feature type="transmembrane region" description="Helical" evidence="1">
    <location>
        <begin position="87"/>
        <end position="107"/>
    </location>
</feature>
<dbReference type="PIRSF" id="PIRSF038959">
    <property type="entry name" value="SdpI"/>
    <property type="match status" value="1"/>
</dbReference>
<dbReference type="Proteomes" id="UP000231157">
    <property type="component" value="Unassembled WGS sequence"/>
</dbReference>